<feature type="transmembrane region" description="Helical" evidence="6">
    <location>
        <begin position="356"/>
        <end position="377"/>
    </location>
</feature>
<dbReference type="Gene3D" id="3.30.200.20">
    <property type="entry name" value="Phosphorylase Kinase, domain 1"/>
    <property type="match status" value="1"/>
</dbReference>
<dbReference type="PANTHER" id="PTHR43289:SF34">
    <property type="entry name" value="SERINE_THREONINE-PROTEIN KINASE YBDM-RELATED"/>
    <property type="match status" value="1"/>
</dbReference>
<sequence>MSTLPCPPERWAVFSPLIDALQALPATERAGFVESCTELDLRPALRRVLAALAQQEDSFLSHPGAGLGAPLQPGDTLGPYALLRPLGQGGMAEVWLARRADGAFERELALKLPHPELCSPAALQRFVRERDLLARLEHPHIARFYDAGVASDGRPYLALEYVDGQPLTLHCIGLSPRDKVRLLLQACDAVAHAHGLFIAHRDLKPANVLVTPAGQVRLLDFGIATLLATEGGPETTQLRAGTPRYAAPEQRLGLPCSAATDVHALGLLLCELINEQPPLPGPAAPAPLRPPGPAARRGLQDLQAIAARCLAEDPAQRYASAALLGAELRAWLDGRPTLARPIGPWRQLARLLRRHWLATALSLGLLLSLLLGGSLALRQAREAERQARRAELAQQELMSVFLGADPRRADRKPASERTLKELLDGRLQALLKQPTQDAEVLEPWLRKVSNLYAYMGEPVQAAQIEARRIQLMAARGPADPAVLDARLALVWALQGQGDWRAAQAQITELARWLDPPTTSSLQRAELDLARHDQLGAPEAPGGDLKAQRLHWLARARQGYQAHAPGDAGHGAVLMHLGQGALVDGHAAQALELADEALQRAPGPAPQEARLLALRARAHQALGHNEEALQDQLRAAELMRGSIGWSNPGAWDVLAQVLASLCRTDPARALAWNAQVDRLARQRHPTRAALLDQALQRNCPAP</sequence>
<keyword evidence="6" id="KW-0472">Membrane</keyword>
<dbReference type="OrthoDB" id="9783151at2"/>
<evidence type="ECO:0000256" key="1">
    <source>
        <dbReference type="ARBA" id="ARBA00022679"/>
    </source>
</evidence>
<keyword evidence="8" id="KW-0723">Serine/threonine-protein kinase</keyword>
<keyword evidence="3 8" id="KW-0418">Kinase</keyword>
<dbReference type="InterPro" id="IPR011009">
    <property type="entry name" value="Kinase-like_dom_sf"/>
</dbReference>
<dbReference type="GO" id="GO:0004674">
    <property type="term" value="F:protein serine/threonine kinase activity"/>
    <property type="evidence" value="ECO:0007669"/>
    <property type="project" value="UniProtKB-KW"/>
</dbReference>
<reference evidence="8 9" key="1">
    <citation type="submission" date="2020-08" db="EMBL/GenBank/DDBJ databases">
        <title>Genomic Encyclopedia of Type Strains, Phase IV (KMG-IV): sequencing the most valuable type-strain genomes for metagenomic binning, comparative biology and taxonomic classification.</title>
        <authorList>
            <person name="Goeker M."/>
        </authorList>
    </citation>
    <scope>NUCLEOTIDE SEQUENCE [LARGE SCALE GENOMIC DNA]</scope>
    <source>
        <strain evidence="8 9">DSM 23958</strain>
    </source>
</reference>
<gene>
    <name evidence="8" type="ORF">HNQ51_001373</name>
</gene>
<feature type="domain" description="Protein kinase" evidence="7">
    <location>
        <begin position="80"/>
        <end position="332"/>
    </location>
</feature>
<evidence type="ECO:0000313" key="9">
    <source>
        <dbReference type="Proteomes" id="UP000554837"/>
    </source>
</evidence>
<evidence type="ECO:0000256" key="3">
    <source>
        <dbReference type="ARBA" id="ARBA00022777"/>
    </source>
</evidence>
<dbReference type="SMART" id="SM00220">
    <property type="entry name" value="S_TKc"/>
    <property type="match status" value="1"/>
</dbReference>
<dbReference type="InterPro" id="IPR008271">
    <property type="entry name" value="Ser/Thr_kinase_AS"/>
</dbReference>
<feature type="binding site" evidence="5">
    <location>
        <position position="111"/>
    </location>
    <ligand>
        <name>ATP</name>
        <dbReference type="ChEBI" id="CHEBI:30616"/>
    </ligand>
</feature>
<evidence type="ECO:0000313" key="8">
    <source>
        <dbReference type="EMBL" id="MBB5204080.1"/>
    </source>
</evidence>
<dbReference type="InterPro" id="IPR000719">
    <property type="entry name" value="Prot_kinase_dom"/>
</dbReference>
<dbReference type="SUPFAM" id="SSF48452">
    <property type="entry name" value="TPR-like"/>
    <property type="match status" value="1"/>
</dbReference>
<dbReference type="GO" id="GO:0005524">
    <property type="term" value="F:ATP binding"/>
    <property type="evidence" value="ECO:0007669"/>
    <property type="project" value="UniProtKB-UniRule"/>
</dbReference>
<name>A0A840S6I2_9BURK</name>
<proteinExistence type="predicted"/>
<dbReference type="SUPFAM" id="SSF56112">
    <property type="entry name" value="Protein kinase-like (PK-like)"/>
    <property type="match status" value="1"/>
</dbReference>
<dbReference type="CDD" id="cd14014">
    <property type="entry name" value="STKc_PknB_like"/>
    <property type="match status" value="1"/>
</dbReference>
<accession>A0A840S6I2</accession>
<dbReference type="Gene3D" id="1.25.40.10">
    <property type="entry name" value="Tetratricopeptide repeat domain"/>
    <property type="match status" value="1"/>
</dbReference>
<dbReference type="PANTHER" id="PTHR43289">
    <property type="entry name" value="MITOGEN-ACTIVATED PROTEIN KINASE KINASE KINASE 20-RELATED"/>
    <property type="match status" value="1"/>
</dbReference>
<comment type="caution">
    <text evidence="8">The sequence shown here is derived from an EMBL/GenBank/DDBJ whole genome shotgun (WGS) entry which is preliminary data.</text>
</comment>
<keyword evidence="9" id="KW-1185">Reference proteome</keyword>
<keyword evidence="1" id="KW-0808">Transferase</keyword>
<protein>
    <submittedName>
        <fullName evidence="8">Serine/threonine protein kinase</fullName>
    </submittedName>
</protein>
<organism evidence="8 9">
    <name type="scientific">Inhella inkyongensis</name>
    <dbReference type="NCBI Taxonomy" id="392593"/>
    <lineage>
        <taxon>Bacteria</taxon>
        <taxon>Pseudomonadati</taxon>
        <taxon>Pseudomonadota</taxon>
        <taxon>Betaproteobacteria</taxon>
        <taxon>Burkholderiales</taxon>
        <taxon>Sphaerotilaceae</taxon>
        <taxon>Inhella</taxon>
    </lineage>
</organism>
<evidence type="ECO:0000259" key="7">
    <source>
        <dbReference type="PROSITE" id="PS50011"/>
    </source>
</evidence>
<dbReference type="PROSITE" id="PS00108">
    <property type="entry name" value="PROTEIN_KINASE_ST"/>
    <property type="match status" value="1"/>
</dbReference>
<evidence type="ECO:0000256" key="6">
    <source>
        <dbReference type="SAM" id="Phobius"/>
    </source>
</evidence>
<dbReference type="PROSITE" id="PS50011">
    <property type="entry name" value="PROTEIN_KINASE_DOM"/>
    <property type="match status" value="1"/>
</dbReference>
<evidence type="ECO:0000256" key="2">
    <source>
        <dbReference type="ARBA" id="ARBA00022741"/>
    </source>
</evidence>
<dbReference type="EMBL" id="JACHHO010000001">
    <property type="protein sequence ID" value="MBB5204080.1"/>
    <property type="molecule type" value="Genomic_DNA"/>
</dbReference>
<keyword evidence="6" id="KW-1133">Transmembrane helix</keyword>
<dbReference type="Gene3D" id="1.10.510.10">
    <property type="entry name" value="Transferase(Phosphotransferase) domain 1"/>
    <property type="match status" value="1"/>
</dbReference>
<dbReference type="InterPro" id="IPR017441">
    <property type="entry name" value="Protein_kinase_ATP_BS"/>
</dbReference>
<keyword evidence="6" id="KW-0812">Transmembrane</keyword>
<dbReference type="PROSITE" id="PS00107">
    <property type="entry name" value="PROTEIN_KINASE_ATP"/>
    <property type="match status" value="1"/>
</dbReference>
<evidence type="ECO:0000256" key="4">
    <source>
        <dbReference type="ARBA" id="ARBA00022840"/>
    </source>
</evidence>
<dbReference type="RefSeq" id="WP_138856925.1">
    <property type="nucleotide sequence ID" value="NZ_CP040709.1"/>
</dbReference>
<dbReference type="Pfam" id="PF00069">
    <property type="entry name" value="Pkinase"/>
    <property type="match status" value="1"/>
</dbReference>
<keyword evidence="2 5" id="KW-0547">Nucleotide-binding</keyword>
<dbReference type="Proteomes" id="UP000554837">
    <property type="component" value="Unassembled WGS sequence"/>
</dbReference>
<evidence type="ECO:0000256" key="5">
    <source>
        <dbReference type="PROSITE-ProRule" id="PRU10141"/>
    </source>
</evidence>
<keyword evidence="4 5" id="KW-0067">ATP-binding</keyword>
<dbReference type="InterPro" id="IPR011990">
    <property type="entry name" value="TPR-like_helical_dom_sf"/>
</dbReference>
<dbReference type="AlphaFoldDB" id="A0A840S6I2"/>